<accession>A0A1M7AXG1</accession>
<evidence type="ECO:0000313" key="2">
    <source>
        <dbReference type="Proteomes" id="UP000184363"/>
    </source>
</evidence>
<keyword evidence="2" id="KW-1185">Reference proteome</keyword>
<dbReference type="RefSeq" id="WP_073460405.1">
    <property type="nucleotide sequence ID" value="NZ_FRAP01000030.1"/>
</dbReference>
<organism evidence="1 2">
    <name type="scientific">Pseudonocardia thermophila</name>
    <dbReference type="NCBI Taxonomy" id="1848"/>
    <lineage>
        <taxon>Bacteria</taxon>
        <taxon>Bacillati</taxon>
        <taxon>Actinomycetota</taxon>
        <taxon>Actinomycetes</taxon>
        <taxon>Pseudonocardiales</taxon>
        <taxon>Pseudonocardiaceae</taxon>
        <taxon>Pseudonocardia</taxon>
    </lineage>
</organism>
<dbReference type="STRING" id="1848.SAMN05443637_13055"/>
<dbReference type="EMBL" id="FRAP01000030">
    <property type="protein sequence ID" value="SHL47296.1"/>
    <property type="molecule type" value="Genomic_DNA"/>
</dbReference>
<name>A0A1M7AXG1_PSETH</name>
<gene>
    <name evidence="1" type="ORF">SAMN05443637_13055</name>
</gene>
<proteinExistence type="predicted"/>
<sequence length="83" mass="10345">MTAVPVHAPAQRQMYCNIYGKVAYPSRELAEAKLRYFQELARERRFRKYPRQVYRCPACWLWHLSSQSRRQWLTWHRRRNRPH</sequence>
<dbReference type="OrthoDB" id="3232804at2"/>
<protein>
    <submittedName>
        <fullName evidence="1">Uncharacterized protein</fullName>
    </submittedName>
</protein>
<dbReference type="AlphaFoldDB" id="A0A1M7AXG1"/>
<dbReference type="Proteomes" id="UP000184363">
    <property type="component" value="Unassembled WGS sequence"/>
</dbReference>
<evidence type="ECO:0000313" key="1">
    <source>
        <dbReference type="EMBL" id="SHL47296.1"/>
    </source>
</evidence>
<reference evidence="1 2" key="1">
    <citation type="submission" date="2016-11" db="EMBL/GenBank/DDBJ databases">
        <authorList>
            <person name="Jaros S."/>
            <person name="Januszkiewicz K."/>
            <person name="Wedrychowicz H."/>
        </authorList>
    </citation>
    <scope>NUCLEOTIDE SEQUENCE [LARGE SCALE GENOMIC DNA]</scope>
    <source>
        <strain evidence="1 2">DSM 43832</strain>
    </source>
</reference>